<reference evidence="2" key="1">
    <citation type="submission" date="2021-06" db="EMBL/GenBank/DDBJ databases">
        <authorList>
            <person name="Hodson N. C."/>
            <person name="Mongue J. A."/>
            <person name="Jaron S. K."/>
        </authorList>
    </citation>
    <scope>NUCLEOTIDE SEQUENCE</scope>
</reference>
<proteinExistence type="predicted"/>
<comment type="caution">
    <text evidence="2">The sequence shown here is derived from an EMBL/GenBank/DDBJ whole genome shotgun (WGS) entry which is preliminary data.</text>
</comment>
<feature type="region of interest" description="Disordered" evidence="1">
    <location>
        <begin position="206"/>
        <end position="238"/>
    </location>
</feature>
<organism evidence="2 3">
    <name type="scientific">Allacma fusca</name>
    <dbReference type="NCBI Taxonomy" id="39272"/>
    <lineage>
        <taxon>Eukaryota</taxon>
        <taxon>Metazoa</taxon>
        <taxon>Ecdysozoa</taxon>
        <taxon>Arthropoda</taxon>
        <taxon>Hexapoda</taxon>
        <taxon>Collembola</taxon>
        <taxon>Symphypleona</taxon>
        <taxon>Sminthuridae</taxon>
        <taxon>Allacma</taxon>
    </lineage>
</organism>
<evidence type="ECO:0000313" key="2">
    <source>
        <dbReference type="EMBL" id="CAG7715975.1"/>
    </source>
</evidence>
<dbReference type="AlphaFoldDB" id="A0A8J2J9C3"/>
<gene>
    <name evidence="2" type="ORF">AFUS01_LOCUS5508</name>
</gene>
<dbReference type="EMBL" id="CAJVCH010035117">
    <property type="protein sequence ID" value="CAG7715975.1"/>
    <property type="molecule type" value="Genomic_DNA"/>
</dbReference>
<name>A0A8J2J9C3_9HEXA</name>
<protein>
    <submittedName>
        <fullName evidence="2">Uncharacterized protein</fullName>
    </submittedName>
</protein>
<dbReference type="OrthoDB" id="8251605at2759"/>
<sequence>MVLPATLRPPKDVKELNWQRENLNAIKKNGSSQGLSLETGTKDGAPRTIILPFYPGGSDKVSRYVEVRTDAEYGATMAQLRVKRTKPIIPGWLIELKDEYLRGVMDIKSILEESKPDEYRLEGTIASICQVINADMNLPVTEIQIYEVLKKIPNNCEGTFSFPHFMYAIANHELARTKGIFMLNERNFPKNIQKRYGKLGPCNCNGSDKSDRSGGDQKYPDDEDAEVGESDERSKNCVNAYDTENNKVDATGYSTREKVFFSGLLIFEMFDTLKQVETLYNLPKIPESAEKEMKRNRKRGFGIENIGSKKFKEVAWDKPLPPVPKISPYLSSVPFVTTRWNVTQPADPNLRLRRTTSRLQPLHLCICPPRKQNQLICITENQTRVRRALEYLAAKGDCVALLPDVHFVIHLSDTAVDKLEVITTRQPQGGETLDGYKRYHSEDERAIMQNVRKLYRPYRLPCQITQLSNLISYADGLQLREICNHLQKQHWNCLSQLKLDFREFVWSRMHVNQIPLGSLRDSFIYAFVTYLPFVSHLPVVHTNPLAL</sequence>
<evidence type="ECO:0000256" key="1">
    <source>
        <dbReference type="SAM" id="MobiDB-lite"/>
    </source>
</evidence>
<keyword evidence="3" id="KW-1185">Reference proteome</keyword>
<dbReference type="Proteomes" id="UP000708208">
    <property type="component" value="Unassembled WGS sequence"/>
</dbReference>
<accession>A0A8J2J9C3</accession>
<evidence type="ECO:0000313" key="3">
    <source>
        <dbReference type="Proteomes" id="UP000708208"/>
    </source>
</evidence>
<feature type="compositionally biased region" description="Basic and acidic residues" evidence="1">
    <location>
        <begin position="208"/>
        <end position="220"/>
    </location>
</feature>